<evidence type="ECO:0008006" key="9">
    <source>
        <dbReference type="Google" id="ProtNLM"/>
    </source>
</evidence>
<evidence type="ECO:0000256" key="5">
    <source>
        <dbReference type="SAM" id="MobiDB-lite"/>
    </source>
</evidence>
<dbReference type="GO" id="GO:0000324">
    <property type="term" value="C:fungal-type vacuole"/>
    <property type="evidence" value="ECO:0007669"/>
    <property type="project" value="TreeGrafter"/>
</dbReference>
<feature type="transmembrane region" description="Helical" evidence="6">
    <location>
        <begin position="224"/>
        <end position="247"/>
    </location>
</feature>
<accession>A0A9W8YE22</accession>
<dbReference type="AlphaFoldDB" id="A0A9W8YE22"/>
<feature type="transmembrane region" description="Helical" evidence="6">
    <location>
        <begin position="178"/>
        <end position="203"/>
    </location>
</feature>
<proteinExistence type="predicted"/>
<organism evidence="7 8">
    <name type="scientific">Neocucurbitaria cava</name>
    <dbReference type="NCBI Taxonomy" id="798079"/>
    <lineage>
        <taxon>Eukaryota</taxon>
        <taxon>Fungi</taxon>
        <taxon>Dikarya</taxon>
        <taxon>Ascomycota</taxon>
        <taxon>Pezizomycotina</taxon>
        <taxon>Dothideomycetes</taxon>
        <taxon>Pleosporomycetidae</taxon>
        <taxon>Pleosporales</taxon>
        <taxon>Pleosporineae</taxon>
        <taxon>Cucurbitariaceae</taxon>
        <taxon>Neocucurbitaria</taxon>
    </lineage>
</organism>
<feature type="compositionally biased region" description="Low complexity" evidence="5">
    <location>
        <begin position="328"/>
        <end position="337"/>
    </location>
</feature>
<dbReference type="Proteomes" id="UP001140560">
    <property type="component" value="Unassembled WGS sequence"/>
</dbReference>
<evidence type="ECO:0000313" key="7">
    <source>
        <dbReference type="EMBL" id="KAJ4375355.1"/>
    </source>
</evidence>
<keyword evidence="8" id="KW-1185">Reference proteome</keyword>
<evidence type="ECO:0000256" key="4">
    <source>
        <dbReference type="ARBA" id="ARBA00023136"/>
    </source>
</evidence>
<evidence type="ECO:0000256" key="3">
    <source>
        <dbReference type="ARBA" id="ARBA00022989"/>
    </source>
</evidence>
<feature type="transmembrane region" description="Helical" evidence="6">
    <location>
        <begin position="262"/>
        <end position="282"/>
    </location>
</feature>
<gene>
    <name evidence="7" type="ORF">N0V83_002441</name>
</gene>
<evidence type="ECO:0000256" key="1">
    <source>
        <dbReference type="ARBA" id="ARBA00004141"/>
    </source>
</evidence>
<dbReference type="Pfam" id="PF04479">
    <property type="entry name" value="RTA1"/>
    <property type="match status" value="1"/>
</dbReference>
<comment type="subcellular location">
    <subcellularLocation>
        <location evidence="1">Membrane</location>
        <topology evidence="1">Multi-pass membrane protein</topology>
    </subcellularLocation>
</comment>
<feature type="transmembrane region" description="Helical" evidence="6">
    <location>
        <begin position="102"/>
        <end position="123"/>
    </location>
</feature>
<name>A0A9W8YE22_9PLEO</name>
<evidence type="ECO:0000256" key="2">
    <source>
        <dbReference type="ARBA" id="ARBA00022692"/>
    </source>
</evidence>
<dbReference type="EMBL" id="JAPEUY010000003">
    <property type="protein sequence ID" value="KAJ4375355.1"/>
    <property type="molecule type" value="Genomic_DNA"/>
</dbReference>
<comment type="caution">
    <text evidence="7">The sequence shown here is derived from an EMBL/GenBank/DDBJ whole genome shotgun (WGS) entry which is preliminary data.</text>
</comment>
<protein>
    <recommendedName>
        <fullName evidence="9">Sphingoid long-chain base transporter RSB1</fullName>
    </recommendedName>
</protein>
<dbReference type="PANTHER" id="PTHR31465">
    <property type="entry name" value="PROTEIN RTA1-RELATED"/>
    <property type="match status" value="1"/>
</dbReference>
<sequence>MSSTEAAGQNDPSQYLVSFGPDANCTLALCPVEASLQGYRPALAVQIAFIALFGVSMLIHLAQGIRYRTWFFASMMAIGCIGEMIGYGGRVLLYQNPFSFDGFIIEICCITISPVFFAAAIYVSLARVSNFLGPEASRFPVKIYVWVFVPCDIISLILQSVGGALSSSSVGDDKSGEYITLAGLAFQVFTLTVFTAMALDYLFRYTSYRKSQQVDQRRILSTRLKIFGVFFSASILFILIRCCYRIAELGQGYSGSIFHEEGLFIGLESVMVILAVFALNIAQPGFAFQNRTQEADTTYGNKVEHKPSSQKKASKPPNEPPPSYESATGSSSTPTPGIHRVSTDGPAARTERNGIPPERRRSMEDEFRELPPGWVRSFDPESEHQFFVDTKATPPRSIWVHPYDDDEFLATLSPEERKKYTRMKRTMTLEDLAAEDSDNEEGHGHGHAQLPPRPNAAAGGSGSGTGSQQPTGFHKFSRKLKDKVTGQTHEEREQARARRAEEERQAYLAHLRARQALMKAIETGQPQFLCKDRQGRDIYIEPPYGPYAPRGAYGYSPYARPGQYQAPNTRYVRPAGPYGRPYGYGYGGGAGLPLAAGFLGGGLLGAALF</sequence>
<feature type="transmembrane region" description="Helical" evidence="6">
    <location>
        <begin position="69"/>
        <end position="90"/>
    </location>
</feature>
<dbReference type="PANTHER" id="PTHR31465:SF9">
    <property type="entry name" value="SPHINGOID LONG-CHAIN BASE TRANSPORTER RSB1"/>
    <property type="match status" value="1"/>
</dbReference>
<feature type="transmembrane region" description="Helical" evidence="6">
    <location>
        <begin position="43"/>
        <end position="62"/>
    </location>
</feature>
<evidence type="ECO:0000313" key="8">
    <source>
        <dbReference type="Proteomes" id="UP001140560"/>
    </source>
</evidence>
<dbReference type="OrthoDB" id="4521223at2759"/>
<feature type="region of interest" description="Disordered" evidence="5">
    <location>
        <begin position="298"/>
        <end position="365"/>
    </location>
</feature>
<reference evidence="7" key="1">
    <citation type="submission" date="2022-10" db="EMBL/GenBank/DDBJ databases">
        <title>Tapping the CABI collections for fungal endophytes: first genome assemblies for Collariella, Neodidymelliopsis, Ascochyta clinopodiicola, Didymella pomorum, Didymosphaeria variabile, Neocosmospora piperis and Neocucurbitaria cava.</title>
        <authorList>
            <person name="Hill R."/>
        </authorList>
    </citation>
    <scope>NUCLEOTIDE SEQUENCE</scope>
    <source>
        <strain evidence="7">IMI 356814</strain>
    </source>
</reference>
<feature type="compositionally biased region" description="Basic and acidic residues" evidence="5">
    <location>
        <begin position="482"/>
        <end position="501"/>
    </location>
</feature>
<feature type="transmembrane region" description="Helical" evidence="6">
    <location>
        <begin position="143"/>
        <end position="166"/>
    </location>
</feature>
<dbReference type="GO" id="GO:0005886">
    <property type="term" value="C:plasma membrane"/>
    <property type="evidence" value="ECO:0007669"/>
    <property type="project" value="TreeGrafter"/>
</dbReference>
<feature type="region of interest" description="Disordered" evidence="5">
    <location>
        <begin position="435"/>
        <end position="501"/>
    </location>
</feature>
<feature type="compositionally biased region" description="Basic and acidic residues" evidence="5">
    <location>
        <begin position="349"/>
        <end position="365"/>
    </location>
</feature>
<keyword evidence="3 6" id="KW-1133">Transmembrane helix</keyword>
<keyword evidence="4 6" id="KW-0472">Membrane</keyword>
<evidence type="ECO:0000256" key="6">
    <source>
        <dbReference type="SAM" id="Phobius"/>
    </source>
</evidence>
<dbReference type="InterPro" id="IPR007568">
    <property type="entry name" value="RTA1"/>
</dbReference>
<keyword evidence="2 6" id="KW-0812">Transmembrane</keyword>